<sequence>MIPLLCPSQYDDDDDVELLQRALLPAWLNLVQSGL</sequence>
<dbReference type="EMBL" id="GBRH01269539">
    <property type="protein sequence ID" value="JAD28356.1"/>
    <property type="molecule type" value="Transcribed_RNA"/>
</dbReference>
<accession>A0A0A8YPX5</accession>
<evidence type="ECO:0000313" key="1">
    <source>
        <dbReference type="EMBL" id="JAD28356.1"/>
    </source>
</evidence>
<proteinExistence type="predicted"/>
<protein>
    <submittedName>
        <fullName evidence="1">Uncharacterized protein</fullName>
    </submittedName>
</protein>
<organism evidence="1">
    <name type="scientific">Arundo donax</name>
    <name type="common">Giant reed</name>
    <name type="synonym">Donax arundinaceus</name>
    <dbReference type="NCBI Taxonomy" id="35708"/>
    <lineage>
        <taxon>Eukaryota</taxon>
        <taxon>Viridiplantae</taxon>
        <taxon>Streptophyta</taxon>
        <taxon>Embryophyta</taxon>
        <taxon>Tracheophyta</taxon>
        <taxon>Spermatophyta</taxon>
        <taxon>Magnoliopsida</taxon>
        <taxon>Liliopsida</taxon>
        <taxon>Poales</taxon>
        <taxon>Poaceae</taxon>
        <taxon>PACMAD clade</taxon>
        <taxon>Arundinoideae</taxon>
        <taxon>Arundineae</taxon>
        <taxon>Arundo</taxon>
    </lineage>
</organism>
<reference evidence="1" key="2">
    <citation type="journal article" date="2015" name="Data Brief">
        <title>Shoot transcriptome of the giant reed, Arundo donax.</title>
        <authorList>
            <person name="Barrero R.A."/>
            <person name="Guerrero F.D."/>
            <person name="Moolhuijzen P."/>
            <person name="Goolsby J.A."/>
            <person name="Tidwell J."/>
            <person name="Bellgard S.E."/>
            <person name="Bellgard M.I."/>
        </authorList>
    </citation>
    <scope>NUCLEOTIDE SEQUENCE</scope>
    <source>
        <tissue evidence="1">Shoot tissue taken approximately 20 cm above the soil surface</tissue>
    </source>
</reference>
<dbReference type="AlphaFoldDB" id="A0A0A8YPX5"/>
<reference evidence="1" key="1">
    <citation type="submission" date="2014-09" db="EMBL/GenBank/DDBJ databases">
        <authorList>
            <person name="Magalhaes I.L.F."/>
            <person name="Oliveira U."/>
            <person name="Santos F.R."/>
            <person name="Vidigal T.H.D.A."/>
            <person name="Brescovit A.D."/>
            <person name="Santos A.J."/>
        </authorList>
    </citation>
    <scope>NUCLEOTIDE SEQUENCE</scope>
    <source>
        <tissue evidence="1">Shoot tissue taken approximately 20 cm above the soil surface</tissue>
    </source>
</reference>
<name>A0A0A8YPX5_ARUDO</name>